<sequence length="57" mass="6553">MGWEIHEGVVLSGLLRRSSKDDQLYVPLVCYAFWSSGLVGYVRVLRTWFRVCGFVSI</sequence>
<keyword evidence="3" id="KW-1185">Reference proteome</keyword>
<protein>
    <submittedName>
        <fullName evidence="2">Uncharacterized protein</fullName>
    </submittedName>
</protein>
<evidence type="ECO:0000313" key="3">
    <source>
        <dbReference type="Proteomes" id="UP000799778"/>
    </source>
</evidence>
<keyword evidence="1" id="KW-0812">Transmembrane</keyword>
<proteinExistence type="predicted"/>
<dbReference type="EMBL" id="ML978073">
    <property type="protein sequence ID" value="KAF2011882.1"/>
    <property type="molecule type" value="Genomic_DNA"/>
</dbReference>
<keyword evidence="1" id="KW-0472">Membrane</keyword>
<feature type="transmembrane region" description="Helical" evidence="1">
    <location>
        <begin position="24"/>
        <end position="42"/>
    </location>
</feature>
<dbReference type="Proteomes" id="UP000799778">
    <property type="component" value="Unassembled WGS sequence"/>
</dbReference>
<accession>A0A6A5XFM2</accession>
<organism evidence="2 3">
    <name type="scientific">Aaosphaeria arxii CBS 175.79</name>
    <dbReference type="NCBI Taxonomy" id="1450172"/>
    <lineage>
        <taxon>Eukaryota</taxon>
        <taxon>Fungi</taxon>
        <taxon>Dikarya</taxon>
        <taxon>Ascomycota</taxon>
        <taxon>Pezizomycotina</taxon>
        <taxon>Dothideomycetes</taxon>
        <taxon>Pleosporomycetidae</taxon>
        <taxon>Pleosporales</taxon>
        <taxon>Pleosporales incertae sedis</taxon>
        <taxon>Aaosphaeria</taxon>
    </lineage>
</organism>
<gene>
    <name evidence="2" type="ORF">BU24DRAFT_425705</name>
</gene>
<evidence type="ECO:0000313" key="2">
    <source>
        <dbReference type="EMBL" id="KAF2011882.1"/>
    </source>
</evidence>
<dbReference type="AlphaFoldDB" id="A0A6A5XFM2"/>
<keyword evidence="1" id="KW-1133">Transmembrane helix</keyword>
<name>A0A6A5XFM2_9PLEO</name>
<evidence type="ECO:0000256" key="1">
    <source>
        <dbReference type="SAM" id="Phobius"/>
    </source>
</evidence>
<dbReference type="GeneID" id="54286202"/>
<dbReference type="RefSeq" id="XP_033380221.1">
    <property type="nucleotide sequence ID" value="XM_033528805.1"/>
</dbReference>
<reference evidence="2" key="1">
    <citation type="journal article" date="2020" name="Stud. Mycol.">
        <title>101 Dothideomycetes genomes: a test case for predicting lifestyles and emergence of pathogens.</title>
        <authorList>
            <person name="Haridas S."/>
            <person name="Albert R."/>
            <person name="Binder M."/>
            <person name="Bloem J."/>
            <person name="Labutti K."/>
            <person name="Salamov A."/>
            <person name="Andreopoulos B."/>
            <person name="Baker S."/>
            <person name="Barry K."/>
            <person name="Bills G."/>
            <person name="Bluhm B."/>
            <person name="Cannon C."/>
            <person name="Castanera R."/>
            <person name="Culley D."/>
            <person name="Daum C."/>
            <person name="Ezra D."/>
            <person name="Gonzalez J."/>
            <person name="Henrissat B."/>
            <person name="Kuo A."/>
            <person name="Liang C."/>
            <person name="Lipzen A."/>
            <person name="Lutzoni F."/>
            <person name="Magnuson J."/>
            <person name="Mondo S."/>
            <person name="Nolan M."/>
            <person name="Ohm R."/>
            <person name="Pangilinan J."/>
            <person name="Park H.-J."/>
            <person name="Ramirez L."/>
            <person name="Alfaro M."/>
            <person name="Sun H."/>
            <person name="Tritt A."/>
            <person name="Yoshinaga Y."/>
            <person name="Zwiers L.-H."/>
            <person name="Turgeon B."/>
            <person name="Goodwin S."/>
            <person name="Spatafora J."/>
            <person name="Crous P."/>
            <person name="Grigoriev I."/>
        </authorList>
    </citation>
    <scope>NUCLEOTIDE SEQUENCE</scope>
    <source>
        <strain evidence="2">CBS 175.79</strain>
    </source>
</reference>